<evidence type="ECO:0000256" key="1">
    <source>
        <dbReference type="ARBA" id="ARBA00005614"/>
    </source>
</evidence>
<dbReference type="InterPro" id="IPR017968">
    <property type="entry name" value="Acylphosphatase_CS"/>
</dbReference>
<organism evidence="8 9">
    <name type="scientific">Kribbella caucasensis</name>
    <dbReference type="NCBI Taxonomy" id="2512215"/>
    <lineage>
        <taxon>Bacteria</taxon>
        <taxon>Bacillati</taxon>
        <taxon>Actinomycetota</taxon>
        <taxon>Actinomycetes</taxon>
        <taxon>Propionibacteriales</taxon>
        <taxon>Kribbellaceae</taxon>
        <taxon>Kribbella</taxon>
    </lineage>
</organism>
<comment type="caution">
    <text evidence="8">The sequence shown here is derived from an EMBL/GenBank/DDBJ whole genome shotgun (WGS) entry which is preliminary data.</text>
</comment>
<feature type="domain" description="Acylphosphatase-like" evidence="7">
    <location>
        <begin position="1"/>
        <end position="82"/>
    </location>
</feature>
<dbReference type="PANTHER" id="PTHR47268:SF4">
    <property type="entry name" value="ACYLPHOSPHATASE"/>
    <property type="match status" value="1"/>
</dbReference>
<dbReference type="PROSITE" id="PS51160">
    <property type="entry name" value="ACYLPHOSPHATASE_3"/>
    <property type="match status" value="1"/>
</dbReference>
<dbReference type="EMBL" id="SNWQ01000013">
    <property type="protein sequence ID" value="TDO45380.1"/>
    <property type="molecule type" value="Genomic_DNA"/>
</dbReference>
<keyword evidence="9" id="KW-1185">Reference proteome</keyword>
<comment type="similarity">
    <text evidence="1 6">Belongs to the acylphosphatase family.</text>
</comment>
<dbReference type="InterPro" id="IPR036046">
    <property type="entry name" value="Acylphosphatase-like_dom_sf"/>
</dbReference>
<sequence>MHGLVQGVFFRDSCRREAQAAGVGGWVRNRPDGTVEALFEGPEDDVERMLDWVRHGPAYARVERVDVVEEPPSGHTGFVVTR</sequence>
<dbReference type="EC" id="3.6.1.7" evidence="2 5"/>
<dbReference type="InterPro" id="IPR020456">
    <property type="entry name" value="Acylphosphatase"/>
</dbReference>
<proteinExistence type="inferred from homology"/>
<gene>
    <name evidence="8" type="ORF">EV643_113153</name>
</gene>
<dbReference type="SUPFAM" id="SSF54975">
    <property type="entry name" value="Acylphosphatase/BLUF domain-like"/>
    <property type="match status" value="1"/>
</dbReference>
<dbReference type="PROSITE" id="PS00151">
    <property type="entry name" value="ACYLPHOSPHATASE_2"/>
    <property type="match status" value="1"/>
</dbReference>
<dbReference type="PANTHER" id="PTHR47268">
    <property type="entry name" value="ACYLPHOSPHATASE"/>
    <property type="match status" value="1"/>
</dbReference>
<comment type="catalytic activity">
    <reaction evidence="4 5">
        <text>an acyl phosphate + H2O = a carboxylate + phosphate + H(+)</text>
        <dbReference type="Rhea" id="RHEA:14965"/>
        <dbReference type="ChEBI" id="CHEBI:15377"/>
        <dbReference type="ChEBI" id="CHEBI:15378"/>
        <dbReference type="ChEBI" id="CHEBI:29067"/>
        <dbReference type="ChEBI" id="CHEBI:43474"/>
        <dbReference type="ChEBI" id="CHEBI:59918"/>
        <dbReference type="EC" id="3.6.1.7"/>
    </reaction>
</comment>
<evidence type="ECO:0000259" key="7">
    <source>
        <dbReference type="PROSITE" id="PS51160"/>
    </source>
</evidence>
<dbReference type="AlphaFoldDB" id="A0A4R6K723"/>
<feature type="active site" evidence="5">
    <location>
        <position position="29"/>
    </location>
</feature>
<evidence type="ECO:0000256" key="5">
    <source>
        <dbReference type="PROSITE-ProRule" id="PRU00520"/>
    </source>
</evidence>
<accession>A0A4R6K723</accession>
<dbReference type="Proteomes" id="UP000295388">
    <property type="component" value="Unassembled WGS sequence"/>
</dbReference>
<keyword evidence="5" id="KW-0378">Hydrolase</keyword>
<evidence type="ECO:0000256" key="6">
    <source>
        <dbReference type="RuleBase" id="RU004168"/>
    </source>
</evidence>
<dbReference type="Gene3D" id="3.30.70.100">
    <property type="match status" value="1"/>
</dbReference>
<protein>
    <recommendedName>
        <fullName evidence="3 5">acylphosphatase</fullName>
        <ecNumber evidence="2 5">3.6.1.7</ecNumber>
    </recommendedName>
</protein>
<evidence type="ECO:0000313" key="8">
    <source>
        <dbReference type="EMBL" id="TDO45380.1"/>
    </source>
</evidence>
<name>A0A4R6K723_9ACTN</name>
<evidence type="ECO:0000256" key="3">
    <source>
        <dbReference type="ARBA" id="ARBA00015991"/>
    </source>
</evidence>
<reference evidence="8 9" key="1">
    <citation type="submission" date="2019-03" db="EMBL/GenBank/DDBJ databases">
        <title>Genomic Encyclopedia of Type Strains, Phase III (KMG-III): the genomes of soil and plant-associated and newly described type strains.</title>
        <authorList>
            <person name="Whitman W."/>
        </authorList>
    </citation>
    <scope>NUCLEOTIDE SEQUENCE [LARGE SCALE GENOMIC DNA]</scope>
    <source>
        <strain evidence="8 9">VKM Ac-2527</strain>
    </source>
</reference>
<dbReference type="GO" id="GO:0003998">
    <property type="term" value="F:acylphosphatase activity"/>
    <property type="evidence" value="ECO:0007669"/>
    <property type="project" value="UniProtKB-EC"/>
</dbReference>
<evidence type="ECO:0000256" key="4">
    <source>
        <dbReference type="ARBA" id="ARBA00047645"/>
    </source>
</evidence>
<evidence type="ECO:0000256" key="2">
    <source>
        <dbReference type="ARBA" id="ARBA00012150"/>
    </source>
</evidence>
<dbReference type="InterPro" id="IPR001792">
    <property type="entry name" value="Acylphosphatase-like_dom"/>
</dbReference>
<dbReference type="Pfam" id="PF00708">
    <property type="entry name" value="Acylphosphatase"/>
    <property type="match status" value="1"/>
</dbReference>
<evidence type="ECO:0000313" key="9">
    <source>
        <dbReference type="Proteomes" id="UP000295388"/>
    </source>
</evidence>
<feature type="active site" evidence="5">
    <location>
        <position position="11"/>
    </location>
</feature>